<accession>A0AAN7UL13</accession>
<sequence length="102" mass="10866">MLLSLFFRNVRFATIIPPATQAVAPPIQLTSQNGQDTLVHKAVLTATSAIANVPPIAKGMVFLPVASSPSMSLKSCACMVVDIANARMRSQMEALPVPEKMD</sequence>
<proteinExistence type="predicted"/>
<protein>
    <submittedName>
        <fullName evidence="1">Uncharacterized protein</fullName>
    </submittedName>
</protein>
<dbReference type="EMBL" id="JAWHQM010000020">
    <property type="protein sequence ID" value="KAK5631663.1"/>
    <property type="molecule type" value="Genomic_DNA"/>
</dbReference>
<dbReference type="AlphaFoldDB" id="A0AAN7UL13"/>
<organism evidence="1 2">
    <name type="scientific">Xylaria bambusicola</name>
    <dbReference type="NCBI Taxonomy" id="326684"/>
    <lineage>
        <taxon>Eukaryota</taxon>
        <taxon>Fungi</taxon>
        <taxon>Dikarya</taxon>
        <taxon>Ascomycota</taxon>
        <taxon>Pezizomycotina</taxon>
        <taxon>Sordariomycetes</taxon>
        <taxon>Xylariomycetidae</taxon>
        <taxon>Xylariales</taxon>
        <taxon>Xylariaceae</taxon>
        <taxon>Xylaria</taxon>
    </lineage>
</organism>
<evidence type="ECO:0000313" key="2">
    <source>
        <dbReference type="Proteomes" id="UP001305414"/>
    </source>
</evidence>
<gene>
    <name evidence="1" type="ORF">RRF57_007377</name>
</gene>
<reference evidence="1 2" key="1">
    <citation type="submission" date="2023-10" db="EMBL/GenBank/DDBJ databases">
        <title>Draft genome sequence of Xylaria bambusicola isolate GMP-LS, the root and basal stem rot pathogen of sugarcane in Indonesia.</title>
        <authorList>
            <person name="Selvaraj P."/>
            <person name="Muralishankar V."/>
            <person name="Muruganantham S."/>
            <person name="Sp S."/>
            <person name="Haryani S."/>
            <person name="Lau K.J.X."/>
            <person name="Naqvi N.I."/>
        </authorList>
    </citation>
    <scope>NUCLEOTIDE SEQUENCE [LARGE SCALE GENOMIC DNA]</scope>
    <source>
        <strain evidence="1">GMP-LS</strain>
    </source>
</reference>
<name>A0AAN7UL13_9PEZI</name>
<dbReference type="Proteomes" id="UP001305414">
    <property type="component" value="Unassembled WGS sequence"/>
</dbReference>
<keyword evidence="2" id="KW-1185">Reference proteome</keyword>
<evidence type="ECO:0000313" key="1">
    <source>
        <dbReference type="EMBL" id="KAK5631663.1"/>
    </source>
</evidence>
<comment type="caution">
    <text evidence="1">The sequence shown here is derived from an EMBL/GenBank/DDBJ whole genome shotgun (WGS) entry which is preliminary data.</text>
</comment>